<feature type="chain" id="PRO_5002653301" description="YtkA-like domain-containing protein" evidence="2">
    <location>
        <begin position="25"/>
        <end position="159"/>
    </location>
</feature>
<sequence length="159" mass="17188">MKKIITLILPISILMIACSSPSTDTQTQVETTPETETTATEESTETATETETTATEENTVMVALASPEEEIPMGDAELILEVKDNTSGESVPVENIEVSSTMPMEGEDPMISKVEIEPTETPGQFKVKTNFGMAGTWNLAATVKDAKYQGENEIVIEVK</sequence>
<keyword evidence="5" id="KW-1185">Reference proteome</keyword>
<dbReference type="Pfam" id="PF13115">
    <property type="entry name" value="YtkA"/>
    <property type="match status" value="1"/>
</dbReference>
<dbReference type="PROSITE" id="PS51257">
    <property type="entry name" value="PROKAR_LIPOPROTEIN"/>
    <property type="match status" value="1"/>
</dbReference>
<proteinExistence type="predicted"/>
<evidence type="ECO:0000256" key="2">
    <source>
        <dbReference type="SAM" id="SignalP"/>
    </source>
</evidence>
<dbReference type="RefSeq" id="WP_008276750.1">
    <property type="nucleotide sequence ID" value="NZ_AAXW01000030.1"/>
</dbReference>
<feature type="region of interest" description="Disordered" evidence="1">
    <location>
        <begin position="20"/>
        <end position="57"/>
    </location>
</feature>
<feature type="domain" description="YtkA-like" evidence="3">
    <location>
        <begin position="57"/>
        <end position="140"/>
    </location>
</feature>
<dbReference type="AlphaFoldDB" id="A3ITP3"/>
<accession>A3ITP3</accession>
<dbReference type="eggNOG" id="COG0845">
    <property type="taxonomic scope" value="Bacteria"/>
</dbReference>
<keyword evidence="2" id="KW-0732">Signal</keyword>
<protein>
    <recommendedName>
        <fullName evidence="3">YtkA-like domain-containing protein</fullName>
    </recommendedName>
</protein>
<dbReference type="OrthoDB" id="582165at2"/>
<dbReference type="InterPro" id="IPR032693">
    <property type="entry name" value="YtkA-like_dom"/>
</dbReference>
<evidence type="ECO:0000313" key="4">
    <source>
        <dbReference type="EMBL" id="EAZ90109.1"/>
    </source>
</evidence>
<reference evidence="4 5" key="1">
    <citation type="submission" date="2007-03" db="EMBL/GenBank/DDBJ databases">
        <authorList>
            <person name="Stal L."/>
            <person name="Ferriera S."/>
            <person name="Johnson J."/>
            <person name="Kravitz S."/>
            <person name="Beeson K."/>
            <person name="Sutton G."/>
            <person name="Rogers Y.-H."/>
            <person name="Friedman R."/>
            <person name="Frazier M."/>
            <person name="Venter J.C."/>
        </authorList>
    </citation>
    <scope>NUCLEOTIDE SEQUENCE [LARGE SCALE GENOMIC DNA]</scope>
    <source>
        <strain evidence="4 5">CCY0110</strain>
    </source>
</reference>
<organism evidence="4 5">
    <name type="scientific">Crocosphaera chwakensis CCY0110</name>
    <dbReference type="NCBI Taxonomy" id="391612"/>
    <lineage>
        <taxon>Bacteria</taxon>
        <taxon>Bacillati</taxon>
        <taxon>Cyanobacteriota</taxon>
        <taxon>Cyanophyceae</taxon>
        <taxon>Oscillatoriophycideae</taxon>
        <taxon>Chroococcales</taxon>
        <taxon>Aphanothecaceae</taxon>
        <taxon>Crocosphaera</taxon>
        <taxon>Crocosphaera chwakensis</taxon>
    </lineage>
</organism>
<evidence type="ECO:0000313" key="5">
    <source>
        <dbReference type="Proteomes" id="UP000003781"/>
    </source>
</evidence>
<comment type="caution">
    <text evidence="4">The sequence shown here is derived from an EMBL/GenBank/DDBJ whole genome shotgun (WGS) entry which is preliminary data.</text>
</comment>
<dbReference type="Proteomes" id="UP000003781">
    <property type="component" value="Unassembled WGS sequence"/>
</dbReference>
<feature type="signal peptide" evidence="2">
    <location>
        <begin position="1"/>
        <end position="24"/>
    </location>
</feature>
<feature type="compositionally biased region" description="Low complexity" evidence="1">
    <location>
        <begin position="23"/>
        <end position="57"/>
    </location>
</feature>
<gene>
    <name evidence="4" type="ORF">CY0110_05899</name>
</gene>
<evidence type="ECO:0000259" key="3">
    <source>
        <dbReference type="Pfam" id="PF13115"/>
    </source>
</evidence>
<name>A3ITP3_9CHRO</name>
<dbReference type="EMBL" id="AAXW01000030">
    <property type="protein sequence ID" value="EAZ90109.1"/>
    <property type="molecule type" value="Genomic_DNA"/>
</dbReference>
<evidence type="ECO:0000256" key="1">
    <source>
        <dbReference type="SAM" id="MobiDB-lite"/>
    </source>
</evidence>